<reference evidence="8" key="1">
    <citation type="submission" date="2010-05" db="EMBL/GenBank/DDBJ databases">
        <title>The genome sequence of Magnaporthe poae strain ATCC 64411.</title>
        <authorList>
            <person name="Ma L.-J."/>
            <person name="Dead R."/>
            <person name="Young S."/>
            <person name="Zeng Q."/>
            <person name="Koehrsen M."/>
            <person name="Alvarado L."/>
            <person name="Berlin A."/>
            <person name="Chapman S.B."/>
            <person name="Chen Z."/>
            <person name="Freedman E."/>
            <person name="Gellesch M."/>
            <person name="Goldberg J."/>
            <person name="Griggs A."/>
            <person name="Gujja S."/>
            <person name="Heilman E.R."/>
            <person name="Heiman D."/>
            <person name="Hepburn T."/>
            <person name="Howarth C."/>
            <person name="Jen D."/>
            <person name="Larson L."/>
            <person name="Mehta T."/>
            <person name="Neiman D."/>
            <person name="Pearson M."/>
            <person name="Roberts A."/>
            <person name="Saif S."/>
            <person name="Shea T."/>
            <person name="Shenoy N."/>
            <person name="Sisk P."/>
            <person name="Stolte C."/>
            <person name="Sykes S."/>
            <person name="Walk T."/>
            <person name="White J."/>
            <person name="Yandava C."/>
            <person name="Haas B."/>
            <person name="Nusbaum C."/>
            <person name="Birren B."/>
        </authorList>
    </citation>
    <scope>NUCLEOTIDE SEQUENCE [LARGE SCALE GENOMIC DNA]</scope>
    <source>
        <strain evidence="8">ATCC 64411 / 73-15</strain>
    </source>
</reference>
<evidence type="ECO:0000313" key="6">
    <source>
        <dbReference type="EMBL" id="KLU86701.1"/>
    </source>
</evidence>
<evidence type="ECO:0000256" key="2">
    <source>
        <dbReference type="ARBA" id="ARBA00012646"/>
    </source>
</evidence>
<dbReference type="STRING" id="644358.A0A0C4E047"/>
<dbReference type="InterPro" id="IPR007312">
    <property type="entry name" value="Phosphoesterase"/>
</dbReference>
<keyword evidence="8" id="KW-1185">Reference proteome</keyword>
<dbReference type="InterPro" id="IPR017850">
    <property type="entry name" value="Alkaline_phosphatase_core_sf"/>
</dbReference>
<proteinExistence type="predicted"/>
<organism evidence="7 8">
    <name type="scientific">Magnaporthiopsis poae (strain ATCC 64411 / 73-15)</name>
    <name type="common">Kentucky bluegrass fungus</name>
    <name type="synonym">Magnaporthe poae</name>
    <dbReference type="NCBI Taxonomy" id="644358"/>
    <lineage>
        <taxon>Eukaryota</taxon>
        <taxon>Fungi</taxon>
        <taxon>Dikarya</taxon>
        <taxon>Ascomycota</taxon>
        <taxon>Pezizomycotina</taxon>
        <taxon>Sordariomycetes</taxon>
        <taxon>Sordariomycetidae</taxon>
        <taxon>Magnaporthales</taxon>
        <taxon>Magnaporthaceae</taxon>
        <taxon>Magnaporthiopsis</taxon>
    </lineage>
</organism>
<dbReference type="eggNOG" id="ENOG502QSRP">
    <property type="taxonomic scope" value="Eukaryota"/>
</dbReference>
<sequence length="475" mass="51519">MRLSTVFVGLAALLGSAASAGLTGPPVVKKGGRPKQEATKMSLDEIRAAQATARVSSPTSNVWGVAFDRFIQIWLENTNFQAAAGDPNFQWLASQGILLTNHFGVTHPSQPNYAAAAAGDHFGMDSGDYFRFPEGISTVVDLLDTKNVSWAAYQEHLPYAGYQGFNFSNQETYANDYMRKHNPLILFDSITNNPDRLAQIKNFTSFEQDLRDKKLPQWMFMTPNMTNDGHDTNYRFSGRWARSFLEPLLKDTHFMNRTLIMLTFDENEVYPTQNRVFTVLLGGAVNPGLRGTKDSMFYNHYSSISTVSANWGLPSLGRWDCGANILAVVANQTGYQNVMPGGGDGRGLDSLFFNVSYPGPASTKLYTPDWWPVPDTKSICAAGHGVLPAVVKNWSGMRGPAYNYSDAFPYDDRSGINTAAARVKGKSVNSGAAPAGGNASSSDKAKIENRSGRTSTGLLSAGGVAVLAAGLLSLL</sequence>
<dbReference type="Proteomes" id="UP000011715">
    <property type="component" value="Unassembled WGS sequence"/>
</dbReference>
<evidence type="ECO:0000313" key="7">
    <source>
        <dbReference type="EnsemblFungi" id="MAPG_05713T0"/>
    </source>
</evidence>
<feature type="signal peptide" evidence="5">
    <location>
        <begin position="1"/>
        <end position="19"/>
    </location>
</feature>
<feature type="region of interest" description="Disordered" evidence="4">
    <location>
        <begin position="427"/>
        <end position="449"/>
    </location>
</feature>
<dbReference type="EC" id="3.1.3.2" evidence="2"/>
<dbReference type="EnsemblFungi" id="MAPG_05713T0">
    <property type="protein sequence ID" value="MAPG_05713T0"/>
    <property type="gene ID" value="MAPG_05713"/>
</dbReference>
<dbReference type="EMBL" id="GL876969">
    <property type="protein sequence ID" value="KLU86701.1"/>
    <property type="molecule type" value="Genomic_DNA"/>
</dbReference>
<keyword evidence="3" id="KW-0378">Hydrolase</keyword>
<accession>A0A0C4E047</accession>
<comment type="catalytic activity">
    <reaction evidence="1">
        <text>a phosphate monoester + H2O = an alcohol + phosphate</text>
        <dbReference type="Rhea" id="RHEA:15017"/>
        <dbReference type="ChEBI" id="CHEBI:15377"/>
        <dbReference type="ChEBI" id="CHEBI:30879"/>
        <dbReference type="ChEBI" id="CHEBI:43474"/>
        <dbReference type="ChEBI" id="CHEBI:67140"/>
        <dbReference type="EC" id="3.1.3.2"/>
    </reaction>
</comment>
<reference evidence="7" key="4">
    <citation type="journal article" date="2015" name="G3 (Bethesda)">
        <title>Genome sequences of three phytopathogenic species of the Magnaporthaceae family of fungi.</title>
        <authorList>
            <person name="Okagaki L.H."/>
            <person name="Nunes C.C."/>
            <person name="Sailsbery J."/>
            <person name="Clay B."/>
            <person name="Brown D."/>
            <person name="John T."/>
            <person name="Oh Y."/>
            <person name="Young N."/>
            <person name="Fitzgerald M."/>
            <person name="Haas B.J."/>
            <person name="Zeng Q."/>
            <person name="Young S."/>
            <person name="Adiconis X."/>
            <person name="Fan L."/>
            <person name="Levin J.Z."/>
            <person name="Mitchell T.K."/>
            <person name="Okubara P.A."/>
            <person name="Farman M.L."/>
            <person name="Kohn L.M."/>
            <person name="Birren B."/>
            <person name="Ma L.-J."/>
            <person name="Dean R.A."/>
        </authorList>
    </citation>
    <scope>NUCLEOTIDE SEQUENCE</scope>
    <source>
        <strain evidence="7">ATCC 64411 / 73-15</strain>
    </source>
</reference>
<gene>
    <name evidence="6" type="ORF">MAPG_05713</name>
</gene>
<evidence type="ECO:0000256" key="3">
    <source>
        <dbReference type="ARBA" id="ARBA00022801"/>
    </source>
</evidence>
<dbReference type="GO" id="GO:0003993">
    <property type="term" value="F:acid phosphatase activity"/>
    <property type="evidence" value="ECO:0007669"/>
    <property type="project" value="UniProtKB-EC"/>
</dbReference>
<dbReference type="VEuPathDB" id="FungiDB:MAPG_05713"/>
<dbReference type="EMBL" id="ADBL01001368">
    <property type="status" value="NOT_ANNOTATED_CDS"/>
    <property type="molecule type" value="Genomic_DNA"/>
</dbReference>
<name>A0A0C4E047_MAGP6</name>
<dbReference type="PANTHER" id="PTHR31956">
    <property type="entry name" value="NON-SPECIFIC PHOSPHOLIPASE C4-RELATED"/>
    <property type="match status" value="1"/>
</dbReference>
<dbReference type="AlphaFoldDB" id="A0A0C4E047"/>
<feature type="chain" id="PRO_5009385530" description="acid phosphatase" evidence="5">
    <location>
        <begin position="20"/>
        <end position="475"/>
    </location>
</feature>
<feature type="compositionally biased region" description="Low complexity" evidence="4">
    <location>
        <begin position="429"/>
        <end position="442"/>
    </location>
</feature>
<dbReference type="GO" id="GO:0009395">
    <property type="term" value="P:phospholipid catabolic process"/>
    <property type="evidence" value="ECO:0007669"/>
    <property type="project" value="TreeGrafter"/>
</dbReference>
<evidence type="ECO:0000256" key="5">
    <source>
        <dbReference type="SAM" id="SignalP"/>
    </source>
</evidence>
<protein>
    <recommendedName>
        <fullName evidence="2">acid phosphatase</fullName>
        <ecNumber evidence="2">3.1.3.2</ecNumber>
    </recommendedName>
</protein>
<keyword evidence="5" id="KW-0732">Signal</keyword>
<dbReference type="OrthoDB" id="5135119at2759"/>
<dbReference type="PANTHER" id="PTHR31956:SF8">
    <property type="entry name" value="ACID PHOSPHATASE PHOA (AFU_ORTHOLOGUE AFUA_1G03570)"/>
    <property type="match status" value="1"/>
</dbReference>
<dbReference type="FunFam" id="3.40.720.10:FF:000043">
    <property type="entry name" value="Acid phosphatase PHOa"/>
    <property type="match status" value="1"/>
</dbReference>
<evidence type="ECO:0000313" key="8">
    <source>
        <dbReference type="Proteomes" id="UP000011715"/>
    </source>
</evidence>
<reference evidence="7" key="5">
    <citation type="submission" date="2015-06" db="UniProtKB">
        <authorList>
            <consortium name="EnsemblFungi"/>
        </authorList>
    </citation>
    <scope>IDENTIFICATION</scope>
    <source>
        <strain evidence="7">ATCC 64411</strain>
    </source>
</reference>
<dbReference type="OMA" id="EHIPYAG"/>
<dbReference type="Gene3D" id="3.40.720.10">
    <property type="entry name" value="Alkaline Phosphatase, subunit A"/>
    <property type="match status" value="1"/>
</dbReference>
<reference evidence="6" key="2">
    <citation type="submission" date="2010-05" db="EMBL/GenBank/DDBJ databases">
        <title>The Genome Sequence of Magnaporthe poae strain ATCC 64411.</title>
        <authorList>
            <consortium name="The Broad Institute Genome Sequencing Platform"/>
            <consortium name="Broad Institute Genome Sequencing Center for Infectious Disease"/>
            <person name="Ma L.-J."/>
            <person name="Dead R."/>
            <person name="Young S."/>
            <person name="Zeng Q."/>
            <person name="Koehrsen M."/>
            <person name="Alvarado L."/>
            <person name="Berlin A."/>
            <person name="Chapman S.B."/>
            <person name="Chen Z."/>
            <person name="Freedman E."/>
            <person name="Gellesch M."/>
            <person name="Goldberg J."/>
            <person name="Griggs A."/>
            <person name="Gujja S."/>
            <person name="Heilman E.R."/>
            <person name="Heiman D."/>
            <person name="Hepburn T."/>
            <person name="Howarth C."/>
            <person name="Jen D."/>
            <person name="Larson L."/>
            <person name="Mehta T."/>
            <person name="Neiman D."/>
            <person name="Pearson M."/>
            <person name="Roberts A."/>
            <person name="Saif S."/>
            <person name="Shea T."/>
            <person name="Shenoy N."/>
            <person name="Sisk P."/>
            <person name="Stolte C."/>
            <person name="Sykes S."/>
            <person name="Walk T."/>
            <person name="White J."/>
            <person name="Yandava C."/>
            <person name="Haas B."/>
            <person name="Nusbaum C."/>
            <person name="Birren B."/>
        </authorList>
    </citation>
    <scope>NUCLEOTIDE SEQUENCE</scope>
    <source>
        <strain evidence="6">ATCC 64411</strain>
    </source>
</reference>
<dbReference type="Pfam" id="PF04185">
    <property type="entry name" value="Phosphoesterase"/>
    <property type="match status" value="1"/>
</dbReference>
<evidence type="ECO:0000256" key="1">
    <source>
        <dbReference type="ARBA" id="ARBA00000032"/>
    </source>
</evidence>
<reference evidence="6" key="3">
    <citation type="submission" date="2011-03" db="EMBL/GenBank/DDBJ databases">
        <title>Annotation of Magnaporthe poae ATCC 64411.</title>
        <authorList>
            <person name="Ma L.-J."/>
            <person name="Dead R."/>
            <person name="Young S.K."/>
            <person name="Zeng Q."/>
            <person name="Gargeya S."/>
            <person name="Fitzgerald M."/>
            <person name="Haas B."/>
            <person name="Abouelleil A."/>
            <person name="Alvarado L."/>
            <person name="Arachchi H.M."/>
            <person name="Berlin A."/>
            <person name="Brown A."/>
            <person name="Chapman S.B."/>
            <person name="Chen Z."/>
            <person name="Dunbar C."/>
            <person name="Freedman E."/>
            <person name="Gearin G."/>
            <person name="Gellesch M."/>
            <person name="Goldberg J."/>
            <person name="Griggs A."/>
            <person name="Gujja S."/>
            <person name="Heiman D."/>
            <person name="Howarth C."/>
            <person name="Larson L."/>
            <person name="Lui A."/>
            <person name="MacDonald P.J.P."/>
            <person name="Mehta T."/>
            <person name="Montmayeur A."/>
            <person name="Murphy C."/>
            <person name="Neiman D."/>
            <person name="Pearson M."/>
            <person name="Priest M."/>
            <person name="Roberts A."/>
            <person name="Saif S."/>
            <person name="Shea T."/>
            <person name="Shenoy N."/>
            <person name="Sisk P."/>
            <person name="Stolte C."/>
            <person name="Sykes S."/>
            <person name="Yandava C."/>
            <person name="Wortman J."/>
            <person name="Nusbaum C."/>
            <person name="Birren B."/>
        </authorList>
    </citation>
    <scope>NUCLEOTIDE SEQUENCE</scope>
    <source>
        <strain evidence="6">ATCC 64411</strain>
    </source>
</reference>
<evidence type="ECO:0000256" key="4">
    <source>
        <dbReference type="SAM" id="MobiDB-lite"/>
    </source>
</evidence>